<proteinExistence type="predicted"/>
<comment type="caution">
    <text evidence="2">The sequence shown here is derived from an EMBL/GenBank/DDBJ whole genome shotgun (WGS) entry which is preliminary data.</text>
</comment>
<dbReference type="RefSeq" id="WP_062274475.1">
    <property type="nucleotide sequence ID" value="NZ_LSYU01000044.1"/>
</dbReference>
<feature type="compositionally biased region" description="Basic and acidic residues" evidence="1">
    <location>
        <begin position="90"/>
        <end position="99"/>
    </location>
</feature>
<evidence type="ECO:0000313" key="3">
    <source>
        <dbReference type="Proteomes" id="UP000075766"/>
    </source>
</evidence>
<sequence>MTMHTDLITELERATEQLVGAATGADWALVETLQKRRRALLQRLGTDLKPETWSESDRRRLKRILEQEGHAETRAINERTKVLRKLQRLRATEGTEHQSEPQQDSPGSAHTAQRMRKAYGNPGQDRGGPKTS</sequence>
<evidence type="ECO:0000313" key="2">
    <source>
        <dbReference type="EMBL" id="KXX64855.1"/>
    </source>
</evidence>
<organism evidence="2 3">
    <name type="scientific">Marichromatium gracile</name>
    <name type="common">Chromatium gracile</name>
    <dbReference type="NCBI Taxonomy" id="1048"/>
    <lineage>
        <taxon>Bacteria</taxon>
        <taxon>Pseudomonadati</taxon>
        <taxon>Pseudomonadota</taxon>
        <taxon>Gammaproteobacteria</taxon>
        <taxon>Chromatiales</taxon>
        <taxon>Chromatiaceae</taxon>
        <taxon>Marichromatium</taxon>
    </lineage>
</organism>
<protein>
    <recommendedName>
        <fullName evidence="4">Protein FliT</fullName>
    </recommendedName>
</protein>
<gene>
    <name evidence="2" type="ORF">AY586_01885</name>
</gene>
<evidence type="ECO:0008006" key="4">
    <source>
        <dbReference type="Google" id="ProtNLM"/>
    </source>
</evidence>
<evidence type="ECO:0000256" key="1">
    <source>
        <dbReference type="SAM" id="MobiDB-lite"/>
    </source>
</evidence>
<feature type="compositionally biased region" description="Polar residues" evidence="1">
    <location>
        <begin position="100"/>
        <end position="111"/>
    </location>
</feature>
<dbReference type="EMBL" id="LSYU01000044">
    <property type="protein sequence ID" value="KXX64855.1"/>
    <property type="molecule type" value="Genomic_DNA"/>
</dbReference>
<feature type="region of interest" description="Disordered" evidence="1">
    <location>
        <begin position="87"/>
        <end position="132"/>
    </location>
</feature>
<name>A0ABR5VHI2_MARGR</name>
<dbReference type="Proteomes" id="UP000075766">
    <property type="component" value="Unassembled WGS sequence"/>
</dbReference>
<accession>A0ABR5VHI2</accession>
<reference evidence="2 3" key="1">
    <citation type="submission" date="2016-02" db="EMBL/GenBank/DDBJ databases">
        <title>Genome sequence of Marichromatium gracile YL-28, a purple sulfur bacterium.</title>
        <authorList>
            <person name="Zhao C."/>
            <person name="Hong X."/>
            <person name="Chen S."/>
            <person name="Yang S."/>
        </authorList>
    </citation>
    <scope>NUCLEOTIDE SEQUENCE [LARGE SCALE GENOMIC DNA]</scope>
    <source>
        <strain evidence="2 3">YL28</strain>
    </source>
</reference>
<keyword evidence="3" id="KW-1185">Reference proteome</keyword>